<gene>
    <name evidence="1" type="ORF">KIN20_019397</name>
    <name evidence="2" type="ORF">KIN20_019405</name>
</gene>
<dbReference type="Proteomes" id="UP001196413">
    <property type="component" value="Unassembled WGS sequence"/>
</dbReference>
<proteinExistence type="predicted"/>
<keyword evidence="3" id="KW-1185">Reference proteome</keyword>
<protein>
    <submittedName>
        <fullName evidence="2">Uncharacterized protein</fullName>
    </submittedName>
</protein>
<dbReference type="EMBL" id="JAHQIW010003865">
    <property type="protein sequence ID" value="KAJ1360439.1"/>
    <property type="molecule type" value="Genomic_DNA"/>
</dbReference>
<name>A0AAD5N5I1_PARTN</name>
<evidence type="ECO:0000313" key="3">
    <source>
        <dbReference type="Proteomes" id="UP001196413"/>
    </source>
</evidence>
<reference evidence="2" key="1">
    <citation type="submission" date="2021-06" db="EMBL/GenBank/DDBJ databases">
        <title>Parelaphostrongylus tenuis whole genome reference sequence.</title>
        <authorList>
            <person name="Garwood T.J."/>
            <person name="Larsen P.A."/>
            <person name="Fountain-Jones N.M."/>
            <person name="Garbe J.R."/>
            <person name="Macchietto M.G."/>
            <person name="Kania S.A."/>
            <person name="Gerhold R.W."/>
            <person name="Richards J.E."/>
            <person name="Wolf T.M."/>
        </authorList>
    </citation>
    <scope>NUCLEOTIDE SEQUENCE</scope>
    <source>
        <strain evidence="2">MNPRO001-30</strain>
        <tissue evidence="2">Meninges</tissue>
    </source>
</reference>
<evidence type="ECO:0000313" key="2">
    <source>
        <dbReference type="EMBL" id="KAJ1360439.1"/>
    </source>
</evidence>
<accession>A0AAD5N5I1</accession>
<evidence type="ECO:0000313" key="1">
    <source>
        <dbReference type="EMBL" id="KAJ1360434.1"/>
    </source>
</evidence>
<dbReference type="AlphaFoldDB" id="A0AAD5N5I1"/>
<dbReference type="EMBL" id="JAHQIW010003865">
    <property type="protein sequence ID" value="KAJ1360434.1"/>
    <property type="molecule type" value="Genomic_DNA"/>
</dbReference>
<comment type="caution">
    <text evidence="2">The sequence shown here is derived from an EMBL/GenBank/DDBJ whole genome shotgun (WGS) entry which is preliminary data.</text>
</comment>
<sequence length="129" mass="14765">MLVYVSKLRWTRLSSCTVNNLLIELGAQILESSKMSNWRSANDCQCREGSASSVPGSALRVVPVSIMIGFVDYACNREVPCEDPFRPVWAWRFMRMAQNFQAEGYERFLEWNEGPTQEGRRWCANSSTT</sequence>
<organism evidence="2 3">
    <name type="scientific">Parelaphostrongylus tenuis</name>
    <name type="common">Meningeal worm</name>
    <dbReference type="NCBI Taxonomy" id="148309"/>
    <lineage>
        <taxon>Eukaryota</taxon>
        <taxon>Metazoa</taxon>
        <taxon>Ecdysozoa</taxon>
        <taxon>Nematoda</taxon>
        <taxon>Chromadorea</taxon>
        <taxon>Rhabditida</taxon>
        <taxon>Rhabditina</taxon>
        <taxon>Rhabditomorpha</taxon>
        <taxon>Strongyloidea</taxon>
        <taxon>Metastrongylidae</taxon>
        <taxon>Parelaphostrongylus</taxon>
    </lineage>
</organism>